<comment type="caution">
    <text evidence="3">The sequence shown here is derived from an EMBL/GenBank/DDBJ whole genome shotgun (WGS) entry which is preliminary data.</text>
</comment>
<reference evidence="4" key="2">
    <citation type="submission" date="2013-04" db="EMBL/GenBank/DDBJ databases">
        <title>Genomic mechanisms accounting for the adaptation to parasitism in nematode-trapping fungi.</title>
        <authorList>
            <person name="Ahren D.G."/>
        </authorList>
    </citation>
    <scope>NUCLEOTIDE SEQUENCE [LARGE SCALE GENOMIC DNA]</scope>
    <source>
        <strain evidence="4">CBS 200.50</strain>
    </source>
</reference>
<feature type="region of interest" description="Disordered" evidence="2">
    <location>
        <begin position="1319"/>
        <end position="1364"/>
    </location>
</feature>
<keyword evidence="4" id="KW-1185">Reference proteome</keyword>
<feature type="region of interest" description="Disordered" evidence="2">
    <location>
        <begin position="55"/>
        <end position="81"/>
    </location>
</feature>
<keyword evidence="1" id="KW-0175">Coiled coil</keyword>
<feature type="compositionally biased region" description="Basic and acidic residues" evidence="2">
    <location>
        <begin position="1130"/>
        <end position="1142"/>
    </location>
</feature>
<dbReference type="HOGENOM" id="CLU_253179_0_0_1"/>
<dbReference type="eggNOG" id="ENOG502TGG7">
    <property type="taxonomic scope" value="Eukaryota"/>
</dbReference>
<feature type="compositionally biased region" description="Polar residues" evidence="2">
    <location>
        <begin position="118"/>
        <end position="127"/>
    </location>
</feature>
<evidence type="ECO:0000256" key="1">
    <source>
        <dbReference type="SAM" id="Coils"/>
    </source>
</evidence>
<gene>
    <name evidence="3" type="ORF">H072_4533</name>
</gene>
<evidence type="ECO:0000256" key="2">
    <source>
        <dbReference type="SAM" id="MobiDB-lite"/>
    </source>
</evidence>
<feature type="region of interest" description="Disordered" evidence="2">
    <location>
        <begin position="238"/>
        <end position="391"/>
    </location>
</feature>
<feature type="compositionally biased region" description="Polar residues" evidence="2">
    <location>
        <begin position="1344"/>
        <end position="1361"/>
    </location>
</feature>
<feature type="compositionally biased region" description="Acidic residues" evidence="2">
    <location>
        <begin position="345"/>
        <end position="354"/>
    </location>
</feature>
<dbReference type="EMBL" id="AQGS01000238">
    <property type="protein sequence ID" value="EPS41529.1"/>
    <property type="molecule type" value="Genomic_DNA"/>
</dbReference>
<feature type="compositionally biased region" description="Polar residues" evidence="2">
    <location>
        <begin position="55"/>
        <end position="77"/>
    </location>
</feature>
<feature type="coiled-coil region" evidence="1">
    <location>
        <begin position="952"/>
        <end position="1019"/>
    </location>
</feature>
<reference evidence="3 4" key="1">
    <citation type="journal article" date="2013" name="PLoS Genet.">
        <title>Genomic mechanisms accounting for the adaptation to parasitism in nematode-trapping fungi.</title>
        <authorList>
            <person name="Meerupati T."/>
            <person name="Andersson K.M."/>
            <person name="Friman E."/>
            <person name="Kumar D."/>
            <person name="Tunlid A."/>
            <person name="Ahren D."/>
        </authorList>
    </citation>
    <scope>NUCLEOTIDE SEQUENCE [LARGE SCALE GENOMIC DNA]</scope>
    <source>
        <strain evidence="3 4">CBS 200.50</strain>
    </source>
</reference>
<feature type="compositionally biased region" description="Polar residues" evidence="2">
    <location>
        <begin position="1377"/>
        <end position="1388"/>
    </location>
</feature>
<dbReference type="Proteomes" id="UP000015100">
    <property type="component" value="Unassembled WGS sequence"/>
</dbReference>
<feature type="region of interest" description="Disordered" evidence="2">
    <location>
        <begin position="1085"/>
        <end position="1252"/>
    </location>
</feature>
<feature type="compositionally biased region" description="Basic and acidic residues" evidence="2">
    <location>
        <begin position="208"/>
        <end position="217"/>
    </location>
</feature>
<feature type="coiled-coil region" evidence="1">
    <location>
        <begin position="803"/>
        <end position="914"/>
    </location>
</feature>
<feature type="region of interest" description="Disordered" evidence="2">
    <location>
        <begin position="201"/>
        <end position="226"/>
    </location>
</feature>
<feature type="region of interest" description="Disordered" evidence="2">
    <location>
        <begin position="1377"/>
        <end position="1419"/>
    </location>
</feature>
<protein>
    <submittedName>
        <fullName evidence="3">Uncharacterized protein</fullName>
    </submittedName>
</protein>
<dbReference type="OrthoDB" id="5356678at2759"/>
<feature type="region of interest" description="Disordered" evidence="2">
    <location>
        <begin position="107"/>
        <end position="182"/>
    </location>
</feature>
<dbReference type="STRING" id="1284197.S8AF40"/>
<sequence length="1419" mass="158860">MDPHINPDDLVSGLGLSVSSDVEISSMTGRIDDPNVLFDVPSKIAVPPMVLPSNSGTVKPEKTSVSQLTSTPILDTPSSRLLSSGGKLLCRNDQGLTNLNDGFSFKPQPFKCPENRDSSSTSLQGQKKATMPPPPIDTEIQHSSLLHSDFPPTPLPLSQRVSGELDSQAPESQRPLNADQPVYKNSSYANKCLTPVCEEEEIPSDPPLLRDVEETGSKAKPAPLDDPIIKFPKVVHDLTTSDFEDEDVTQTKERGNEMPTESSCNARVVDKLISTDLQSREKSRLQHHQNAHQDDSDDETIAGEPREALLESRSFYPGPSRLTEHPRNKRGRQSIPPNEPREPDPENEDEDDPMDLVSDQESWLRNDRPFDYGRRNGSLTRANRNFPPRPTRRRSIAVTTNRMDRGVPANDLDLVSEILNGKFRREQLLDEQLSMMQTAVMDIDEKLNIIVEKSHERSKLRERCQMFEDALHKHRDEGITHKEEIDKLGVKVLQYDSEIKLNRTEMEFRLARANDRQEQYLEVIRKLRTANEAHQEQFKELGEKQTQLNEDLEDVLTERTKLRVQMNDRDKLLENVMKELQTYKQKLEEHRIKYQDIADKCARADETAIMNKILRDDLERARNDLEQERVAVASLDETIKALTLELVKFKDTVDSNHRMATGQTNSVMNVCQQFISSQQINFDRYYQILTKIETNGEDPTSELFKNLKGISLDLDSKWSSLQTLLSGLLESQNKLSSDSSERAGKWEAIKSTMKDKIDDLVQRLDEQQCITRNISMEKNSLSVELSKQKELNLCLVDTTNSERALHESRMMALKGKLDNLESAHGDIIIKNTLLNSSLKTLEAKLEDERRNVETKKKLLSEANERYKEATGQLEGDYKRIADRLSETEKANSELDEAKKLITTLEAQLATEKLAMVQKVSELEGLTRELHIRDDKLGQAASRWTDISAKQSRLEAEVAAAKAEAQLRAEEAQSQRLEAEKSFTRSRNLEDDLIEKSKLLERCQAALEMAHAEAEGQKRRFDAQELALSRSQELRQALERDVQARDVKISELEKSLSESTDEERERLIFHLTKMLDIERRLTASLKSSLNDSDQPAKVIPPAPAKEHSPGAETSAAPALRRSSRNITGGRKGKEVEKVVKTEEPGTQEQAGEPEKPKEFENPDVPSKLGQPDKSGELGQPEASKKRRKAATSEVPEKPKLVVVSDDENKEQNQQKPAQVKKKKTFGVSKGGIGAKGKSKYMPKALQNPNPSDQDLAKIKEEVKKAKEGASAFAGLAAAYEAVKKSSQMEAQKPIFVFTGNGNAGGEAGLASASQCSNMSLVPATQYGGGGSSQQEEGGNKRQKQVHSNSSVEAMEPTVSSPQEDLLYDAAKRKTIMQVVNGSVTATRPSLTKRKAGATPLRNQQPIGEPAPGPSRKRARK</sequence>
<accession>S8AF40</accession>
<evidence type="ECO:0000313" key="3">
    <source>
        <dbReference type="EMBL" id="EPS41529.1"/>
    </source>
</evidence>
<evidence type="ECO:0000313" key="4">
    <source>
        <dbReference type="Proteomes" id="UP000015100"/>
    </source>
</evidence>
<name>S8AF40_DACHA</name>
<dbReference type="OMA" id="CARADET"/>
<proteinExistence type="predicted"/>
<feature type="coiled-coil region" evidence="1">
    <location>
        <begin position="510"/>
        <end position="645"/>
    </location>
</feature>
<organism evidence="3 4">
    <name type="scientific">Dactylellina haptotyla (strain CBS 200.50)</name>
    <name type="common">Nematode-trapping fungus</name>
    <name type="synonym">Monacrosporium haptotylum</name>
    <dbReference type="NCBI Taxonomy" id="1284197"/>
    <lineage>
        <taxon>Eukaryota</taxon>
        <taxon>Fungi</taxon>
        <taxon>Dikarya</taxon>
        <taxon>Ascomycota</taxon>
        <taxon>Pezizomycotina</taxon>
        <taxon>Orbiliomycetes</taxon>
        <taxon>Orbiliales</taxon>
        <taxon>Orbiliaceae</taxon>
        <taxon>Dactylellina</taxon>
    </lineage>
</organism>
<feature type="compositionally biased region" description="Basic and acidic residues" evidence="2">
    <location>
        <begin position="362"/>
        <end position="374"/>
    </location>
</feature>